<accession>A0ABS4FGT3</accession>
<dbReference type="Pfam" id="PF00933">
    <property type="entry name" value="Glyco_hydro_3"/>
    <property type="match status" value="1"/>
</dbReference>
<keyword evidence="4 7" id="KW-0326">Glycosidase</keyword>
<evidence type="ECO:0000256" key="2">
    <source>
        <dbReference type="ARBA" id="ARBA00022801"/>
    </source>
</evidence>
<dbReference type="PANTHER" id="PTHR42715">
    <property type="entry name" value="BETA-GLUCOSIDASE"/>
    <property type="match status" value="1"/>
</dbReference>
<evidence type="ECO:0000256" key="4">
    <source>
        <dbReference type="RuleBase" id="RU361161"/>
    </source>
</evidence>
<dbReference type="GeneID" id="95406477"/>
<dbReference type="PROSITE" id="PS51820">
    <property type="entry name" value="PA14"/>
    <property type="match status" value="1"/>
</dbReference>
<dbReference type="InterPro" id="IPR036881">
    <property type="entry name" value="Glyco_hydro_3_C_sf"/>
</dbReference>
<dbReference type="PANTHER" id="PTHR42715:SF10">
    <property type="entry name" value="BETA-GLUCOSIDASE"/>
    <property type="match status" value="1"/>
</dbReference>
<dbReference type="InterPro" id="IPR036962">
    <property type="entry name" value="Glyco_hydro_3_N_sf"/>
</dbReference>
<dbReference type="Gene3D" id="2.60.40.10">
    <property type="entry name" value="Immunoglobulins"/>
    <property type="match status" value="1"/>
</dbReference>
<dbReference type="Pfam" id="PF14310">
    <property type="entry name" value="Fn3-like"/>
    <property type="match status" value="1"/>
</dbReference>
<protein>
    <submittedName>
        <fullName evidence="7">Beta-glucosidase</fullName>
        <ecNumber evidence="7">3.2.1.21</ecNumber>
    </submittedName>
</protein>
<dbReference type="PRINTS" id="PR00133">
    <property type="entry name" value="GLHYDRLASE3"/>
</dbReference>
<dbReference type="InterPro" id="IPR011658">
    <property type="entry name" value="PA14_dom"/>
</dbReference>
<evidence type="ECO:0000313" key="7">
    <source>
        <dbReference type="EMBL" id="MBP1895464.1"/>
    </source>
</evidence>
<keyword evidence="8" id="KW-1185">Reference proteome</keyword>
<feature type="domain" description="PA14" evidence="6">
    <location>
        <begin position="461"/>
        <end position="617"/>
    </location>
</feature>
<keyword evidence="2 4" id="KW-0378">Hydrolase</keyword>
<dbReference type="SUPFAM" id="SSF52279">
    <property type="entry name" value="Beta-D-glucan exohydrolase, C-terminal domain"/>
    <property type="match status" value="1"/>
</dbReference>
<dbReference type="GO" id="GO:0008422">
    <property type="term" value="F:beta-glucosidase activity"/>
    <property type="evidence" value="ECO:0007669"/>
    <property type="project" value="UniProtKB-EC"/>
</dbReference>
<dbReference type="Gene3D" id="3.40.50.1700">
    <property type="entry name" value="Glycoside hydrolase family 3 C-terminal domain"/>
    <property type="match status" value="1"/>
</dbReference>
<dbReference type="SUPFAM" id="SSF51445">
    <property type="entry name" value="(Trans)glycosidases"/>
    <property type="match status" value="1"/>
</dbReference>
<dbReference type="RefSeq" id="WP_210095358.1">
    <property type="nucleotide sequence ID" value="NZ_DMBX01000021.1"/>
</dbReference>
<evidence type="ECO:0000256" key="3">
    <source>
        <dbReference type="ARBA" id="ARBA00023277"/>
    </source>
</evidence>
<dbReference type="PROSITE" id="PS00775">
    <property type="entry name" value="GLYCOSYL_HYDROL_F3"/>
    <property type="match status" value="1"/>
</dbReference>
<evidence type="ECO:0000259" key="6">
    <source>
        <dbReference type="PROSITE" id="PS51820"/>
    </source>
</evidence>
<reference evidence="7 8" key="1">
    <citation type="submission" date="2021-03" db="EMBL/GenBank/DDBJ databases">
        <title>Genomic Encyclopedia of Type Strains, Phase IV (KMG-IV): sequencing the most valuable type-strain genomes for metagenomic binning, comparative biology and taxonomic classification.</title>
        <authorList>
            <person name="Goeker M."/>
        </authorList>
    </citation>
    <scope>NUCLEOTIDE SEQUENCE [LARGE SCALE GENOMIC DNA]</scope>
    <source>
        <strain evidence="7 8">DSM 15596</strain>
    </source>
</reference>
<dbReference type="Pfam" id="PF07691">
    <property type="entry name" value="PA14"/>
    <property type="match status" value="1"/>
</dbReference>
<feature type="chain" id="PRO_5046503289" evidence="5">
    <location>
        <begin position="22"/>
        <end position="893"/>
    </location>
</feature>
<keyword evidence="3" id="KW-0119">Carbohydrate metabolism</keyword>
<dbReference type="Gene3D" id="2.60.120.260">
    <property type="entry name" value="Galactose-binding domain-like"/>
    <property type="match status" value="1"/>
</dbReference>
<name>A0ABS4FGT3_9BACL</name>
<comment type="caution">
    <text evidence="7">The sequence shown here is derived from an EMBL/GenBank/DDBJ whole genome shotgun (WGS) entry which is preliminary data.</text>
</comment>
<dbReference type="InterPro" id="IPR001764">
    <property type="entry name" value="Glyco_hydro_3_N"/>
</dbReference>
<dbReference type="EC" id="3.2.1.21" evidence="7"/>
<sequence length="893" mass="96138">MKLRSRLFSKLVALTVIGAIAAAPLQIANAESNDGGARPWMNTSQSAEKRTELLLDAMTLSEKIDFVTGNVNNNYGFYNAPIERLGIPALTMADGPTGVRVANPEIQDKQSTALPTPIALAATWNTTTASEYGDLVGNESFNTTHNVLLGPGFDIARLPWGSRNFESMGEDPLLQSKMGVAYVNAVQKYPVIATAKHFLLNNQETDRFTVNSIASERAMQEVYLRPFAAAIEKASLGSAMCSFNEINGTPACENKEVLTTMLRDQLNFNGFVMSDYGANLSTAPSANAGLDLETPGDPYGFWGSKLMNAVQNGEVSEDVIDEMVSNILYQMFDKGLFDHPAVNKQIPAAEHGAKAQQIAEESMVLLQNKDNALPLKADSLKSIAVIGPDADNYATVGGSSLVKPTYTVSPLEAIRKRAGKGVEVKYAAGTDPISTADIMNGPSAIPSSMLSPVDENGNVIQGEHGLRAEYFNNTNLEGQPSVVRTDGQVNMNLGFYNYDGLNGQSSKLTPVPGDLNGRMSARWTGAIAAPQDGEYTLSLSSFGSSKLYFDGKLLIDNKGEKVATEKATLQLKAGESHDVRIEYRTDWTDGDSDFGGLVRFGWEAPEEVTDSKMQKAVDLAGKSDVAVVVTRTYESEGYIDRSDLDLPNNQEQLIKKVAAANPNTIVVQMSGRAVQMNGWQDDVKSIVQAWYAGQEQGDAIASVLFGDVNPSGKLPITIPVDEHSTPVSDEKQFPGVNGDAEYSEDIFVGYKGYEKEGIQPAFAFGHGLSYTTFDYRNLKTKAKGNGQDSTIEVSLNLRNTGAVTGAEVVQVYAGKLPTSVATPSKQLAGFAKVELKPGKQQRVTVKLDPKAFSYWDENKKTWVMPSGQVPIYVGGASDDIRLTGSVAVKGSGK</sequence>
<dbReference type="InterPro" id="IPR026891">
    <property type="entry name" value="Fn3-like"/>
</dbReference>
<gene>
    <name evidence="7" type="ORF">J2Z18_004574</name>
</gene>
<dbReference type="Proteomes" id="UP000706926">
    <property type="component" value="Unassembled WGS sequence"/>
</dbReference>
<keyword evidence="5" id="KW-0732">Signal</keyword>
<feature type="signal peptide" evidence="5">
    <location>
        <begin position="1"/>
        <end position="21"/>
    </location>
</feature>
<dbReference type="SMART" id="SM00758">
    <property type="entry name" value="PA14"/>
    <property type="match status" value="1"/>
</dbReference>
<dbReference type="InterPro" id="IPR017853">
    <property type="entry name" value="GH"/>
</dbReference>
<evidence type="ECO:0000256" key="5">
    <source>
        <dbReference type="SAM" id="SignalP"/>
    </source>
</evidence>
<dbReference type="InterPro" id="IPR037524">
    <property type="entry name" value="PA14/GLEYA"/>
</dbReference>
<dbReference type="EMBL" id="JAGGKI010000014">
    <property type="protein sequence ID" value="MBP1895464.1"/>
    <property type="molecule type" value="Genomic_DNA"/>
</dbReference>
<dbReference type="InterPro" id="IPR019800">
    <property type="entry name" value="Glyco_hydro_3_AS"/>
</dbReference>
<dbReference type="InterPro" id="IPR050288">
    <property type="entry name" value="Cellulose_deg_GH3"/>
</dbReference>
<organism evidence="7 8">
    <name type="scientific">Paenibacillus lactis</name>
    <dbReference type="NCBI Taxonomy" id="228574"/>
    <lineage>
        <taxon>Bacteria</taxon>
        <taxon>Bacillati</taxon>
        <taxon>Bacillota</taxon>
        <taxon>Bacilli</taxon>
        <taxon>Bacillales</taxon>
        <taxon>Paenibacillaceae</taxon>
        <taxon>Paenibacillus</taxon>
    </lineage>
</organism>
<proteinExistence type="inferred from homology"/>
<dbReference type="InterPro" id="IPR013783">
    <property type="entry name" value="Ig-like_fold"/>
</dbReference>
<dbReference type="Gene3D" id="3.20.20.300">
    <property type="entry name" value="Glycoside hydrolase, family 3, N-terminal domain"/>
    <property type="match status" value="1"/>
</dbReference>
<comment type="similarity">
    <text evidence="1 4">Belongs to the glycosyl hydrolase 3 family.</text>
</comment>
<evidence type="ECO:0000256" key="1">
    <source>
        <dbReference type="ARBA" id="ARBA00005336"/>
    </source>
</evidence>
<dbReference type="InterPro" id="IPR002772">
    <property type="entry name" value="Glyco_hydro_3_C"/>
</dbReference>
<dbReference type="SMART" id="SM01217">
    <property type="entry name" value="Fn3_like"/>
    <property type="match status" value="1"/>
</dbReference>
<dbReference type="Pfam" id="PF01915">
    <property type="entry name" value="Glyco_hydro_3_C"/>
    <property type="match status" value="1"/>
</dbReference>
<evidence type="ECO:0000313" key="8">
    <source>
        <dbReference type="Proteomes" id="UP000706926"/>
    </source>
</evidence>